<reference evidence="4 5" key="1">
    <citation type="submission" date="2019-07" db="EMBL/GenBank/DDBJ databases">
        <title>Whole genome shotgun sequence of Oceanithermus desulfurans NBRC 100063.</title>
        <authorList>
            <person name="Hosoyama A."/>
            <person name="Uohara A."/>
            <person name="Ohji S."/>
            <person name="Ichikawa N."/>
        </authorList>
    </citation>
    <scope>NUCLEOTIDE SEQUENCE [LARGE SCALE GENOMIC DNA]</scope>
    <source>
        <strain evidence="4 5">NBRC 100063</strain>
    </source>
</reference>
<proteinExistence type="inferred from homology"/>
<evidence type="ECO:0000259" key="3">
    <source>
        <dbReference type="Pfam" id="PF17782"/>
    </source>
</evidence>
<dbReference type="Pfam" id="PF02481">
    <property type="entry name" value="DNA_processg_A"/>
    <property type="match status" value="1"/>
</dbReference>
<evidence type="ECO:0000313" key="5">
    <source>
        <dbReference type="Proteomes" id="UP000321827"/>
    </source>
</evidence>
<dbReference type="InterPro" id="IPR003488">
    <property type="entry name" value="DprA"/>
</dbReference>
<organism evidence="4 5">
    <name type="scientific">Oceanithermus desulfurans NBRC 100063</name>
    <dbReference type="NCBI Taxonomy" id="1227550"/>
    <lineage>
        <taxon>Bacteria</taxon>
        <taxon>Thermotogati</taxon>
        <taxon>Deinococcota</taxon>
        <taxon>Deinococci</taxon>
        <taxon>Thermales</taxon>
        <taxon>Thermaceae</taxon>
        <taxon>Oceanithermus</taxon>
    </lineage>
</organism>
<dbReference type="Gene3D" id="3.40.50.450">
    <property type="match status" value="1"/>
</dbReference>
<evidence type="ECO:0000259" key="2">
    <source>
        <dbReference type="Pfam" id="PF02481"/>
    </source>
</evidence>
<dbReference type="SUPFAM" id="SSF102405">
    <property type="entry name" value="MCP/YpsA-like"/>
    <property type="match status" value="1"/>
</dbReference>
<sequence length="341" mass="35059">MSWLALALTPGVGPARFLKVFEAGEEGLERVGELLGAELERAYRRTLAAGEAERAKERAAASGVRPVGLWEADYPPTLRHLADPPPLVYLKGGWSGGRPAVAVVGSRKAQPWALDFSERLARTLAEAGVAVVSGLARGVDTAAHRGALAGGGPSLAVLGSGVDVVYPPENAELAARLTLMSELPLGRGPSAGSFPRRNRLIAALADAVVIVQAPEKSGALITAALAAELGREVLAVPGRPSDWASRGSNRLLADGAGVAQDPDDVLEALGMAAAAPGADRPKPDGAAGALWEALRRRGEALPDDLALDLNLGAAEVLGLLTRLELSGHVRALPGGRYEAVG</sequence>
<dbReference type="OrthoDB" id="9785707at2"/>
<dbReference type="AlphaFoldDB" id="A0A511RMI2"/>
<dbReference type="EMBL" id="BJXN01000008">
    <property type="protein sequence ID" value="GEM90006.1"/>
    <property type="molecule type" value="Genomic_DNA"/>
</dbReference>
<feature type="domain" description="Smf/DprA SLOG" evidence="2">
    <location>
        <begin position="69"/>
        <end position="269"/>
    </location>
</feature>
<gene>
    <name evidence="4" type="ORF">ODE01S_14400</name>
</gene>
<dbReference type="GO" id="GO:0009294">
    <property type="term" value="P:DNA-mediated transformation"/>
    <property type="evidence" value="ECO:0007669"/>
    <property type="project" value="InterPro"/>
</dbReference>
<dbReference type="Gene3D" id="1.10.10.10">
    <property type="entry name" value="Winged helix-like DNA-binding domain superfamily/Winged helix DNA-binding domain"/>
    <property type="match status" value="1"/>
</dbReference>
<comment type="similarity">
    <text evidence="1">Belongs to the DprA/Smf family.</text>
</comment>
<evidence type="ECO:0000256" key="1">
    <source>
        <dbReference type="ARBA" id="ARBA00006525"/>
    </source>
</evidence>
<evidence type="ECO:0000313" key="4">
    <source>
        <dbReference type="EMBL" id="GEM90006.1"/>
    </source>
</evidence>
<dbReference type="InterPro" id="IPR041614">
    <property type="entry name" value="DprA_WH"/>
</dbReference>
<dbReference type="InterPro" id="IPR036388">
    <property type="entry name" value="WH-like_DNA-bd_sf"/>
</dbReference>
<dbReference type="Pfam" id="PF17782">
    <property type="entry name" value="WHD_DprA"/>
    <property type="match status" value="1"/>
</dbReference>
<name>A0A511RMI2_9DEIN</name>
<dbReference type="RefSeq" id="WP_147147358.1">
    <property type="nucleotide sequence ID" value="NZ_BJXN01000008.1"/>
</dbReference>
<feature type="domain" description="DprA winged helix" evidence="3">
    <location>
        <begin position="276"/>
        <end position="335"/>
    </location>
</feature>
<dbReference type="PANTHER" id="PTHR43022:SF1">
    <property type="entry name" value="PROTEIN SMF"/>
    <property type="match status" value="1"/>
</dbReference>
<dbReference type="Proteomes" id="UP000321827">
    <property type="component" value="Unassembled WGS sequence"/>
</dbReference>
<dbReference type="PANTHER" id="PTHR43022">
    <property type="entry name" value="PROTEIN SMF"/>
    <property type="match status" value="1"/>
</dbReference>
<comment type="caution">
    <text evidence="4">The sequence shown here is derived from an EMBL/GenBank/DDBJ whole genome shotgun (WGS) entry which is preliminary data.</text>
</comment>
<dbReference type="InterPro" id="IPR057666">
    <property type="entry name" value="DrpA_SLOG"/>
</dbReference>
<protein>
    <submittedName>
        <fullName evidence="4">DNA processing protein DprA</fullName>
    </submittedName>
</protein>
<dbReference type="NCBIfam" id="TIGR00732">
    <property type="entry name" value="dprA"/>
    <property type="match status" value="1"/>
</dbReference>
<accession>A0A511RMI2</accession>